<evidence type="ECO:0000259" key="1">
    <source>
        <dbReference type="Pfam" id="PF00753"/>
    </source>
</evidence>
<feature type="domain" description="Metallo-beta-lactamase" evidence="1">
    <location>
        <begin position="11"/>
        <end position="76"/>
    </location>
</feature>
<sequence length="80" mass="9084">MSLEIKVMRVDKGDCMWLRYGGETKTNIIIDSGTAGTSNEFKNIIDSVEQLNEVVDLLILTHIDGDHINGFNKYIEKNRL</sequence>
<proteinExistence type="predicted"/>
<dbReference type="InterPro" id="IPR036866">
    <property type="entry name" value="RibonucZ/Hydroxyglut_hydro"/>
</dbReference>
<dbReference type="EMBL" id="ACVI01000008">
    <property type="protein sequence ID" value="EET88815.1"/>
    <property type="molecule type" value="Genomic_DNA"/>
</dbReference>
<name>C6PPT5_9CLOT</name>
<dbReference type="SUPFAM" id="SSF56281">
    <property type="entry name" value="Metallo-hydrolase/oxidoreductase"/>
    <property type="match status" value="1"/>
</dbReference>
<dbReference type="Pfam" id="PF00753">
    <property type="entry name" value="Lactamase_B"/>
    <property type="match status" value="1"/>
</dbReference>
<dbReference type="Gene3D" id="3.60.15.10">
    <property type="entry name" value="Ribonuclease Z/Hydroxyacylglutathione hydrolase-like"/>
    <property type="match status" value="1"/>
</dbReference>
<evidence type="ECO:0000313" key="3">
    <source>
        <dbReference type="Proteomes" id="UP000004198"/>
    </source>
</evidence>
<dbReference type="Proteomes" id="UP000004198">
    <property type="component" value="Unassembled WGS sequence"/>
</dbReference>
<dbReference type="OrthoDB" id="9783680at2"/>
<reference evidence="2 3" key="1">
    <citation type="submission" date="2009-06" db="EMBL/GenBank/DDBJ databases">
        <title>The draft genome of Clostridium carboxidivorans P7.</title>
        <authorList>
            <consortium name="US DOE Joint Genome Institute (JGI-PGF)"/>
            <person name="Lucas S."/>
            <person name="Copeland A."/>
            <person name="Lapidus A."/>
            <person name="Glavina del Rio T."/>
            <person name="Tice H."/>
            <person name="Bruce D."/>
            <person name="Goodwin L."/>
            <person name="Pitluck S."/>
            <person name="Larimer F."/>
            <person name="Land M.L."/>
            <person name="Hauser L."/>
            <person name="Hemme C.L."/>
        </authorList>
    </citation>
    <scope>NUCLEOTIDE SEQUENCE [LARGE SCALE GENOMIC DNA]</scope>
    <source>
        <strain evidence="2 3">P7</strain>
    </source>
</reference>
<accession>C6PPT5</accession>
<keyword evidence="3" id="KW-1185">Reference proteome</keyword>
<protein>
    <recommendedName>
        <fullName evidence="1">Metallo-beta-lactamase domain-containing protein</fullName>
    </recommendedName>
</protein>
<dbReference type="RefSeq" id="WP_007059687.1">
    <property type="nucleotide sequence ID" value="NZ_ACVI01000008.1"/>
</dbReference>
<comment type="caution">
    <text evidence="2">The sequence shown here is derived from an EMBL/GenBank/DDBJ whole genome shotgun (WGS) entry which is preliminary data.</text>
</comment>
<organism evidence="2 3">
    <name type="scientific">Clostridium carboxidivorans P7</name>
    <dbReference type="NCBI Taxonomy" id="536227"/>
    <lineage>
        <taxon>Bacteria</taxon>
        <taxon>Bacillati</taxon>
        <taxon>Bacillota</taxon>
        <taxon>Clostridia</taxon>
        <taxon>Eubacteriales</taxon>
        <taxon>Clostridiaceae</taxon>
        <taxon>Clostridium</taxon>
    </lineage>
</organism>
<dbReference type="AlphaFoldDB" id="C6PPT5"/>
<gene>
    <name evidence="2" type="ORF">CcarbDRAFT_0802</name>
</gene>
<dbReference type="InterPro" id="IPR001279">
    <property type="entry name" value="Metallo-B-lactamas"/>
</dbReference>
<evidence type="ECO:0000313" key="2">
    <source>
        <dbReference type="EMBL" id="EET88815.1"/>
    </source>
</evidence>